<dbReference type="RefSeq" id="WP_027096819.1">
    <property type="nucleotide sequence ID" value="NZ_CABHIH010000002.1"/>
</dbReference>
<dbReference type="eggNOG" id="COG4942">
    <property type="taxonomic scope" value="Bacteria"/>
</dbReference>
<keyword evidence="2" id="KW-0175">Coiled coil</keyword>
<dbReference type="InterPro" id="IPR016047">
    <property type="entry name" value="M23ase_b-sheet_dom"/>
</dbReference>
<keyword evidence="1 3" id="KW-0732">Signal</keyword>
<evidence type="ECO:0000259" key="4">
    <source>
        <dbReference type="Pfam" id="PF01551"/>
    </source>
</evidence>
<dbReference type="SUPFAM" id="SSF57997">
    <property type="entry name" value="Tropomyosin"/>
    <property type="match status" value="1"/>
</dbReference>
<reference evidence="6 7" key="1">
    <citation type="submission" date="2016-06" db="EMBL/GenBank/DDBJ databases">
        <authorList>
            <person name="Kjaerup R.B."/>
            <person name="Dalgaard T.S."/>
            <person name="Juul-Madsen H.R."/>
        </authorList>
    </citation>
    <scope>NUCLEOTIDE SEQUENCE [LARGE SCALE GENOMIC DNA]</scope>
    <source>
        <strain evidence="6 7">373-A1</strain>
    </source>
</reference>
<dbReference type="SUPFAM" id="SSF51261">
    <property type="entry name" value="Duplicated hybrid motif"/>
    <property type="match status" value="1"/>
</dbReference>
<feature type="chain" id="PRO_5039003858" evidence="3">
    <location>
        <begin position="27"/>
        <end position="424"/>
    </location>
</feature>
<feature type="coiled-coil region" evidence="2">
    <location>
        <begin position="29"/>
        <end position="126"/>
    </location>
</feature>
<evidence type="ECO:0000313" key="7">
    <source>
        <dbReference type="Proteomes" id="UP000092714"/>
    </source>
</evidence>
<comment type="caution">
    <text evidence="6">The sequence shown here is derived from an EMBL/GenBank/DDBJ whole genome shotgun (WGS) entry which is preliminary data.</text>
</comment>
<evidence type="ECO:0000313" key="6">
    <source>
        <dbReference type="EMBL" id="OBY10732.1"/>
    </source>
</evidence>
<keyword evidence="7" id="KW-1185">Reference proteome</keyword>
<organism evidence="6 7">
    <name type="scientific">Clostridium paraputrificum</name>
    <dbReference type="NCBI Taxonomy" id="29363"/>
    <lineage>
        <taxon>Bacteria</taxon>
        <taxon>Bacillati</taxon>
        <taxon>Bacillota</taxon>
        <taxon>Clostridia</taxon>
        <taxon>Eubacteriales</taxon>
        <taxon>Clostridiaceae</taxon>
        <taxon>Clostridium</taxon>
    </lineage>
</organism>
<evidence type="ECO:0000259" key="5">
    <source>
        <dbReference type="Pfam" id="PF24568"/>
    </source>
</evidence>
<dbReference type="FunFam" id="2.70.70.10:FF:000006">
    <property type="entry name" value="M23 family peptidase"/>
    <property type="match status" value="1"/>
</dbReference>
<dbReference type="GeneID" id="42777862"/>
<accession>A0A173YH80</accession>
<dbReference type="InterPro" id="IPR057309">
    <property type="entry name" value="PcsB_CC"/>
</dbReference>
<protein>
    <submittedName>
        <fullName evidence="6">Uncharacterized protein</fullName>
    </submittedName>
</protein>
<dbReference type="InterPro" id="IPR011055">
    <property type="entry name" value="Dup_hybrid_motif"/>
</dbReference>
<dbReference type="PANTHER" id="PTHR21666">
    <property type="entry name" value="PEPTIDASE-RELATED"/>
    <property type="match status" value="1"/>
</dbReference>
<proteinExistence type="predicted"/>
<dbReference type="GO" id="GO:0004222">
    <property type="term" value="F:metalloendopeptidase activity"/>
    <property type="evidence" value="ECO:0007669"/>
    <property type="project" value="TreeGrafter"/>
</dbReference>
<dbReference type="Pfam" id="PF24568">
    <property type="entry name" value="CC_PcsB"/>
    <property type="match status" value="1"/>
</dbReference>
<dbReference type="Proteomes" id="UP000092714">
    <property type="component" value="Unassembled WGS sequence"/>
</dbReference>
<feature type="signal peptide" evidence="3">
    <location>
        <begin position="1"/>
        <end position="26"/>
    </location>
</feature>
<dbReference type="EMBL" id="MAPZ01000019">
    <property type="protein sequence ID" value="OBY10732.1"/>
    <property type="molecule type" value="Genomic_DNA"/>
</dbReference>
<evidence type="ECO:0000256" key="2">
    <source>
        <dbReference type="SAM" id="Coils"/>
    </source>
</evidence>
<dbReference type="Gene3D" id="2.70.70.10">
    <property type="entry name" value="Glucose Permease (Domain IIA)"/>
    <property type="match status" value="1"/>
</dbReference>
<gene>
    <name evidence="6" type="ORF">CP373A1_09505</name>
</gene>
<dbReference type="CDD" id="cd12797">
    <property type="entry name" value="M23_peptidase"/>
    <property type="match status" value="1"/>
</dbReference>
<dbReference type="Gene3D" id="6.10.250.3150">
    <property type="match status" value="1"/>
</dbReference>
<evidence type="ECO:0000256" key="3">
    <source>
        <dbReference type="SAM" id="SignalP"/>
    </source>
</evidence>
<sequence length="424" mass="47791">MKKSLIKVVTIISLSCFIFESPIVYATNSSDIKDQINNNNQAIDNLQNEKDKIQNQVNNVNKELDKITEQMEAKNKELEKSSKKVNEFQSKIDSLQAEIDSVQAKINEAEEEIVKKEELIVQKENESEEREKMLGLRIRNYYKNDMTSQMLAFLVSSDGLSSFIGNIYNMKKILDTDKKLIDEVNSMKEALNNEKKLLEEKIVELDEEKVEIKNKQQELVSAQKEFVDEKNKYLSQVNDLKGIESKKQSMINSLSDKERELQEKIGDLTDFNQDLQNKLDDLFNGLDDENSGNSQGETFLRPTSGHVTSEYGPRIHPISGQSGFHTGIDLASPSGTPIKASKSGTVVYSGWQGGYGQVVIIDHGGGYRTLYAHCSKLNVVKNQKVSRGQTVALVGSTGNSTGPHLHFEVRVNNKHQNPRKYVPI</sequence>
<name>A0A173YH80_9CLOT</name>
<feature type="coiled-coil region" evidence="2">
    <location>
        <begin position="174"/>
        <end position="278"/>
    </location>
</feature>
<dbReference type="PANTHER" id="PTHR21666:SF270">
    <property type="entry name" value="MUREIN HYDROLASE ACTIVATOR ENVC"/>
    <property type="match status" value="1"/>
</dbReference>
<dbReference type="AlphaFoldDB" id="A0A173YH80"/>
<feature type="domain" description="Peptidoglycan hydrolase PcsB coiled-coil" evidence="5">
    <location>
        <begin position="122"/>
        <end position="193"/>
    </location>
</feature>
<dbReference type="InterPro" id="IPR050570">
    <property type="entry name" value="Cell_wall_metabolism_enzyme"/>
</dbReference>
<dbReference type="OrthoDB" id="9809488at2"/>
<feature type="domain" description="M23ase beta-sheet core" evidence="4">
    <location>
        <begin position="324"/>
        <end position="418"/>
    </location>
</feature>
<dbReference type="Pfam" id="PF01551">
    <property type="entry name" value="Peptidase_M23"/>
    <property type="match status" value="1"/>
</dbReference>
<evidence type="ECO:0000256" key="1">
    <source>
        <dbReference type="ARBA" id="ARBA00022729"/>
    </source>
</evidence>